<keyword evidence="4" id="KW-1185">Reference proteome</keyword>
<dbReference type="PANTHER" id="PTHR30050:SF8">
    <property type="entry name" value="PRIMOSOMAL PROTEIN DNAI"/>
    <property type="match status" value="1"/>
</dbReference>
<sequence>MKHVGKAMKEELSRNQLSDRLQAIYQQVLADTDVKQFIAANKDQLSQPMIDRSMSKLYEFTQAKKRPASEFTPRLFMNVNYIDVNYQANDRFYQKQAAREKRDRLELIQLPDSLRQAVFRDFRTDIEGREQALIAATQCGKNYQSAAKQSHKGIYLHGSFGVGKTYLLAALANYLVDKGAHVLLVHYPTELQAIKNGFADNSAQTRINRLKEVEVLMLDDIGAEANTAWTRDEVLSIVMQHRMQEEKLTCFSSNFAMAELEMHLANVTKGQDEVKAARIMERIRFLADEIMMSGPNLR</sequence>
<proteinExistence type="predicted"/>
<gene>
    <name evidence="3" type="ORF">AWM75_06285</name>
</gene>
<evidence type="ECO:0000259" key="1">
    <source>
        <dbReference type="Pfam" id="PF00308"/>
    </source>
</evidence>
<organism evidence="3 4">
    <name type="scientific">Aerococcus urinaehominis</name>
    <dbReference type="NCBI Taxonomy" id="128944"/>
    <lineage>
        <taxon>Bacteria</taxon>
        <taxon>Bacillati</taxon>
        <taxon>Bacillota</taxon>
        <taxon>Bacilli</taxon>
        <taxon>Lactobacillales</taxon>
        <taxon>Aerococcaceae</taxon>
        <taxon>Aerococcus</taxon>
    </lineage>
</organism>
<feature type="domain" description="Primosomal DnaI N-terminal" evidence="2">
    <location>
        <begin position="1"/>
        <end position="86"/>
    </location>
</feature>
<dbReference type="KEGG" id="auh:AWM75_06285"/>
<evidence type="ECO:0000259" key="2">
    <source>
        <dbReference type="Pfam" id="PF07319"/>
    </source>
</evidence>
<dbReference type="STRING" id="128944.AWM75_06285"/>
<dbReference type="SUPFAM" id="SSF52540">
    <property type="entry name" value="P-loop containing nucleoside triphosphate hydrolases"/>
    <property type="match status" value="1"/>
</dbReference>
<dbReference type="NCBIfam" id="NF006505">
    <property type="entry name" value="PRK08939.1"/>
    <property type="match status" value="1"/>
</dbReference>
<dbReference type="CDD" id="cd00009">
    <property type="entry name" value="AAA"/>
    <property type="match status" value="1"/>
</dbReference>
<accession>A0A0X8FLN8</accession>
<dbReference type="GO" id="GO:0006260">
    <property type="term" value="P:DNA replication"/>
    <property type="evidence" value="ECO:0007669"/>
    <property type="project" value="TreeGrafter"/>
</dbReference>
<evidence type="ECO:0000313" key="4">
    <source>
        <dbReference type="Proteomes" id="UP000062260"/>
    </source>
</evidence>
<dbReference type="Proteomes" id="UP000062260">
    <property type="component" value="Chromosome"/>
</dbReference>
<dbReference type="OrthoDB" id="61127at2"/>
<dbReference type="RefSeq" id="WP_067979705.1">
    <property type="nucleotide sequence ID" value="NZ_CP014163.1"/>
</dbReference>
<dbReference type="InterPro" id="IPR027417">
    <property type="entry name" value="P-loop_NTPase"/>
</dbReference>
<dbReference type="InterPro" id="IPR013317">
    <property type="entry name" value="DnaA_dom"/>
</dbReference>
<protein>
    <submittedName>
        <fullName evidence="3">Uncharacterized protein</fullName>
    </submittedName>
</protein>
<reference evidence="3 4" key="1">
    <citation type="journal article" date="2016" name="Genome Announc.">
        <title>Complete Genome Sequences of Aerococcus christensenii CCUG 28831T, Aerococcus sanguinicola CCUG 43001T, Aerococcus urinae CCUG 36881T, Aerococcus urinaeequi CCUG 28094T, Aerococcus urinaehominis CCUG 42038 BT, and Aerococcus viridans CCUG 4311T.</title>
        <authorList>
            <person name="Carkaci D."/>
            <person name="Dargis R."/>
            <person name="Nielsen X.C."/>
            <person name="Skovgaard O."/>
            <person name="Fuursted K."/>
            <person name="Christensen J.J."/>
        </authorList>
    </citation>
    <scope>NUCLEOTIDE SEQUENCE [LARGE SCALE GENOMIC DNA]</scope>
    <source>
        <strain evidence="3 4">CCUG42038B</strain>
    </source>
</reference>
<evidence type="ECO:0000313" key="3">
    <source>
        <dbReference type="EMBL" id="AMB99613.1"/>
    </source>
</evidence>
<dbReference type="PANTHER" id="PTHR30050">
    <property type="entry name" value="CHROMOSOMAL REPLICATION INITIATOR PROTEIN DNAA"/>
    <property type="match status" value="1"/>
</dbReference>
<dbReference type="Pfam" id="PF00308">
    <property type="entry name" value="Bac_DnaA"/>
    <property type="match status" value="1"/>
</dbReference>
<feature type="domain" description="Chromosomal replication initiator protein DnaA ATPAse" evidence="1">
    <location>
        <begin position="127"/>
        <end position="256"/>
    </location>
</feature>
<dbReference type="EMBL" id="CP014163">
    <property type="protein sequence ID" value="AMB99613.1"/>
    <property type="molecule type" value="Genomic_DNA"/>
</dbReference>
<dbReference type="Pfam" id="PF07319">
    <property type="entry name" value="DnaI_N"/>
    <property type="match status" value="1"/>
</dbReference>
<dbReference type="AlphaFoldDB" id="A0A0X8FLN8"/>
<dbReference type="Gene3D" id="3.40.50.300">
    <property type="entry name" value="P-loop containing nucleotide triphosphate hydrolases"/>
    <property type="match status" value="1"/>
</dbReference>
<name>A0A0X8FLN8_9LACT</name>
<dbReference type="InterPro" id="IPR009928">
    <property type="entry name" value="DnaI_N"/>
</dbReference>
<reference evidence="4" key="2">
    <citation type="submission" date="2016-01" db="EMBL/GenBank/DDBJ databases">
        <title>Six Aerococcus type strain genome sequencing and assembly using PacBio and Illumina Hiseq.</title>
        <authorList>
            <person name="Carkaci D."/>
            <person name="Dargis R."/>
            <person name="Nielsen X.C."/>
            <person name="Skovgaard O."/>
            <person name="Fuursted K."/>
            <person name="Christensen J.J."/>
        </authorList>
    </citation>
    <scope>NUCLEOTIDE SEQUENCE [LARGE SCALE GENOMIC DNA]</scope>
    <source>
        <strain evidence="4">CCUG42038B</strain>
    </source>
</reference>